<organism evidence="3 4">
    <name type="scientific">Acaulospora morrowiae</name>
    <dbReference type="NCBI Taxonomy" id="94023"/>
    <lineage>
        <taxon>Eukaryota</taxon>
        <taxon>Fungi</taxon>
        <taxon>Fungi incertae sedis</taxon>
        <taxon>Mucoromycota</taxon>
        <taxon>Glomeromycotina</taxon>
        <taxon>Glomeromycetes</taxon>
        <taxon>Diversisporales</taxon>
        <taxon>Acaulosporaceae</taxon>
        <taxon>Acaulospora</taxon>
    </lineage>
</organism>
<evidence type="ECO:0000256" key="1">
    <source>
        <dbReference type="RuleBase" id="RU363044"/>
    </source>
</evidence>
<comment type="cofactor">
    <cofactor evidence="1">
        <name>Mg(2+)</name>
        <dbReference type="ChEBI" id="CHEBI:18420"/>
    </cofactor>
</comment>
<protein>
    <recommendedName>
        <fullName evidence="1">ATP-dependent DNA helicase</fullName>
        <ecNumber evidence="1">5.6.2.3</ecNumber>
    </recommendedName>
</protein>
<reference evidence="3" key="1">
    <citation type="submission" date="2021-06" db="EMBL/GenBank/DDBJ databases">
        <authorList>
            <person name="Kallberg Y."/>
            <person name="Tangrot J."/>
            <person name="Rosling A."/>
        </authorList>
    </citation>
    <scope>NUCLEOTIDE SEQUENCE</scope>
    <source>
        <strain evidence="3">CL551</strain>
    </source>
</reference>
<dbReference type="GO" id="GO:0006281">
    <property type="term" value="P:DNA repair"/>
    <property type="evidence" value="ECO:0007669"/>
    <property type="project" value="UniProtKB-KW"/>
</dbReference>
<keyword evidence="1" id="KW-0347">Helicase</keyword>
<keyword evidence="4" id="KW-1185">Reference proteome</keyword>
<dbReference type="EC" id="5.6.2.3" evidence="1"/>
<evidence type="ECO:0000313" key="4">
    <source>
        <dbReference type="Proteomes" id="UP000789342"/>
    </source>
</evidence>
<evidence type="ECO:0000259" key="2">
    <source>
        <dbReference type="Pfam" id="PF05970"/>
    </source>
</evidence>
<keyword evidence="1" id="KW-0227">DNA damage</keyword>
<feature type="domain" description="DNA helicase Pif1-like DEAD-box helicase" evidence="2">
    <location>
        <begin position="1"/>
        <end position="98"/>
    </location>
</feature>
<dbReference type="OrthoDB" id="2444842at2759"/>
<keyword evidence="1" id="KW-0547">Nucleotide-binding</keyword>
<keyword evidence="1" id="KW-0378">Hydrolase</keyword>
<dbReference type="PANTHER" id="PTHR10492">
    <property type="match status" value="1"/>
</dbReference>
<feature type="non-terminal residue" evidence="3">
    <location>
        <position position="1"/>
    </location>
</feature>
<dbReference type="EMBL" id="CAJVPV010014272">
    <property type="protein sequence ID" value="CAG8683671.1"/>
    <property type="molecule type" value="Genomic_DNA"/>
</dbReference>
<dbReference type="GO" id="GO:0000723">
    <property type="term" value="P:telomere maintenance"/>
    <property type="evidence" value="ECO:0007669"/>
    <property type="project" value="InterPro"/>
</dbReference>
<keyword evidence="1" id="KW-0233">DNA recombination</keyword>
<proteinExistence type="inferred from homology"/>
<dbReference type="GO" id="GO:0006310">
    <property type="term" value="P:DNA recombination"/>
    <property type="evidence" value="ECO:0007669"/>
    <property type="project" value="UniProtKB-KW"/>
</dbReference>
<keyword evidence="1" id="KW-0067">ATP-binding</keyword>
<dbReference type="GO" id="GO:0043139">
    <property type="term" value="F:5'-3' DNA helicase activity"/>
    <property type="evidence" value="ECO:0007669"/>
    <property type="project" value="UniProtKB-EC"/>
</dbReference>
<accession>A0A9N9EQ23</accession>
<dbReference type="AlphaFoldDB" id="A0A9N9EQ23"/>
<comment type="similarity">
    <text evidence="1">Belongs to the helicase family.</text>
</comment>
<gene>
    <name evidence="3" type="ORF">AMORRO_LOCUS11365</name>
</gene>
<dbReference type="GO" id="GO:0005524">
    <property type="term" value="F:ATP binding"/>
    <property type="evidence" value="ECO:0007669"/>
    <property type="project" value="UniProtKB-KW"/>
</dbReference>
<sequence>PMASCQSLNVIEAGLRDLMQNSVPFGGKIIILGGDFRQVLPIVRHGSCIAQVNASLKRSSLWALFQKFQLNQNMRVKEDEKKFSKWLLQLGDESLSTVNGEIQLPP</sequence>
<dbReference type="Pfam" id="PF05970">
    <property type="entry name" value="PIF1"/>
    <property type="match status" value="1"/>
</dbReference>
<evidence type="ECO:0000313" key="3">
    <source>
        <dbReference type="EMBL" id="CAG8683671.1"/>
    </source>
</evidence>
<keyword evidence="1" id="KW-0234">DNA repair</keyword>
<name>A0A9N9EQ23_9GLOM</name>
<comment type="caution">
    <text evidence="3">The sequence shown here is derived from an EMBL/GenBank/DDBJ whole genome shotgun (WGS) entry which is preliminary data.</text>
</comment>
<dbReference type="PANTHER" id="PTHR10492:SF57">
    <property type="entry name" value="ATP-DEPENDENT DNA HELICASE"/>
    <property type="match status" value="1"/>
</dbReference>
<dbReference type="InterPro" id="IPR010285">
    <property type="entry name" value="DNA_helicase_pif1-like_DEAD"/>
</dbReference>
<dbReference type="GO" id="GO:0016787">
    <property type="term" value="F:hydrolase activity"/>
    <property type="evidence" value="ECO:0007669"/>
    <property type="project" value="UniProtKB-KW"/>
</dbReference>
<dbReference type="Proteomes" id="UP000789342">
    <property type="component" value="Unassembled WGS sequence"/>
</dbReference>
<comment type="catalytic activity">
    <reaction evidence="1">
        <text>ATP + H2O = ADP + phosphate + H(+)</text>
        <dbReference type="Rhea" id="RHEA:13065"/>
        <dbReference type="ChEBI" id="CHEBI:15377"/>
        <dbReference type="ChEBI" id="CHEBI:15378"/>
        <dbReference type="ChEBI" id="CHEBI:30616"/>
        <dbReference type="ChEBI" id="CHEBI:43474"/>
        <dbReference type="ChEBI" id="CHEBI:456216"/>
        <dbReference type="EC" id="5.6.2.3"/>
    </reaction>
</comment>